<evidence type="ECO:0000313" key="4">
    <source>
        <dbReference type="Proteomes" id="UP000016930"/>
    </source>
</evidence>
<dbReference type="EMBL" id="KB445804">
    <property type="protein sequence ID" value="EMD34135.1"/>
    <property type="molecule type" value="Genomic_DNA"/>
</dbReference>
<feature type="domain" description="Metallo-beta-lactamase" evidence="2">
    <location>
        <begin position="76"/>
        <end position="283"/>
    </location>
</feature>
<evidence type="ECO:0000313" key="3">
    <source>
        <dbReference type="EMBL" id="EMD34135.1"/>
    </source>
</evidence>
<organism evidence="3 4">
    <name type="scientific">Ceriporiopsis subvermispora (strain B)</name>
    <name type="common">White-rot fungus</name>
    <name type="synonym">Gelatoporia subvermispora</name>
    <dbReference type="NCBI Taxonomy" id="914234"/>
    <lineage>
        <taxon>Eukaryota</taxon>
        <taxon>Fungi</taxon>
        <taxon>Dikarya</taxon>
        <taxon>Basidiomycota</taxon>
        <taxon>Agaricomycotina</taxon>
        <taxon>Agaricomycetes</taxon>
        <taxon>Polyporales</taxon>
        <taxon>Gelatoporiaceae</taxon>
        <taxon>Gelatoporia</taxon>
    </lineage>
</organism>
<dbReference type="InterPro" id="IPR001279">
    <property type="entry name" value="Metallo-B-lactamas"/>
</dbReference>
<dbReference type="Pfam" id="PF00753">
    <property type="entry name" value="Lactamase_B"/>
    <property type="match status" value="1"/>
</dbReference>
<sequence>MLTVAEFFVWLVAGIYFYVLPLIDRAIAEADARDDLEAQRALTVPKAPRSAFTARRLTPTTFLIVEVNDIFNEHPFIYAKIFAEAKEILLVDTGCGGMSRDPTVEITSLREFLETVDVPDNGGRPLNVGGQMGYAVVLSHCHYDHILGVEQFAVDSPIYESAHLPSFVSSQNLPKNSHCKALGVRTPSFEPTLVPHRSRLVFFAPDFSTNVVLLHTPGHTPDEVALWDTDENMLYVGDTLYEFEPIIFPAEGDIVDWLGSIDMLMDVVLGSTSPERALINCGHRTTMRPAKEVLQSTKAFMMDVLAGKMKVHRRETRRGIEYVEYVQPDQRYRLTCPEVLILGARERLDL</sequence>
<evidence type="ECO:0000256" key="1">
    <source>
        <dbReference type="SAM" id="Phobius"/>
    </source>
</evidence>
<proteinExistence type="predicted"/>
<dbReference type="STRING" id="914234.M2QPN6"/>
<dbReference type="SUPFAM" id="SSF56281">
    <property type="entry name" value="Metallo-hydrolase/oxidoreductase"/>
    <property type="match status" value="1"/>
</dbReference>
<keyword evidence="1" id="KW-0812">Transmembrane</keyword>
<dbReference type="Proteomes" id="UP000016930">
    <property type="component" value="Unassembled WGS sequence"/>
</dbReference>
<dbReference type="CDD" id="cd06262">
    <property type="entry name" value="metallo-hydrolase-like_MBL-fold"/>
    <property type="match status" value="1"/>
</dbReference>
<dbReference type="HOGENOM" id="CLU_073674_0_0_1"/>
<dbReference type="SMART" id="SM00849">
    <property type="entry name" value="Lactamase_B"/>
    <property type="match status" value="1"/>
</dbReference>
<protein>
    <recommendedName>
        <fullName evidence="2">Metallo-beta-lactamase domain-containing protein</fullName>
    </recommendedName>
</protein>
<dbReference type="InterPro" id="IPR036866">
    <property type="entry name" value="RibonucZ/Hydroxyglut_hydro"/>
</dbReference>
<accession>M2QPN6</accession>
<dbReference type="PANTHER" id="PTHR42951:SF4">
    <property type="entry name" value="ACYL-COENZYME A THIOESTERASE MBLAC2"/>
    <property type="match status" value="1"/>
</dbReference>
<dbReference type="PANTHER" id="PTHR42951">
    <property type="entry name" value="METALLO-BETA-LACTAMASE DOMAIN-CONTAINING"/>
    <property type="match status" value="1"/>
</dbReference>
<keyword evidence="4" id="KW-1185">Reference proteome</keyword>
<name>M2QPN6_CERS8</name>
<evidence type="ECO:0000259" key="2">
    <source>
        <dbReference type="SMART" id="SM00849"/>
    </source>
</evidence>
<dbReference type="InterPro" id="IPR050855">
    <property type="entry name" value="NDM-1-like"/>
</dbReference>
<keyword evidence="1" id="KW-1133">Transmembrane helix</keyword>
<reference evidence="3 4" key="1">
    <citation type="journal article" date="2012" name="Proc. Natl. Acad. Sci. U.S.A.">
        <title>Comparative genomics of Ceriporiopsis subvermispora and Phanerochaete chrysosporium provide insight into selective ligninolysis.</title>
        <authorList>
            <person name="Fernandez-Fueyo E."/>
            <person name="Ruiz-Duenas F.J."/>
            <person name="Ferreira P."/>
            <person name="Floudas D."/>
            <person name="Hibbett D.S."/>
            <person name="Canessa P."/>
            <person name="Larrondo L.F."/>
            <person name="James T.Y."/>
            <person name="Seelenfreund D."/>
            <person name="Lobos S."/>
            <person name="Polanco R."/>
            <person name="Tello M."/>
            <person name="Honda Y."/>
            <person name="Watanabe T."/>
            <person name="Watanabe T."/>
            <person name="Ryu J.S."/>
            <person name="Kubicek C.P."/>
            <person name="Schmoll M."/>
            <person name="Gaskell J."/>
            <person name="Hammel K.E."/>
            <person name="St John F.J."/>
            <person name="Vanden Wymelenberg A."/>
            <person name="Sabat G."/>
            <person name="Splinter BonDurant S."/>
            <person name="Syed K."/>
            <person name="Yadav J.S."/>
            <person name="Doddapaneni H."/>
            <person name="Subramanian V."/>
            <person name="Lavin J.L."/>
            <person name="Oguiza J.A."/>
            <person name="Perez G."/>
            <person name="Pisabarro A.G."/>
            <person name="Ramirez L."/>
            <person name="Santoyo F."/>
            <person name="Master E."/>
            <person name="Coutinho P.M."/>
            <person name="Henrissat B."/>
            <person name="Lombard V."/>
            <person name="Magnuson J.K."/>
            <person name="Kuees U."/>
            <person name="Hori C."/>
            <person name="Igarashi K."/>
            <person name="Samejima M."/>
            <person name="Held B.W."/>
            <person name="Barry K.W."/>
            <person name="LaButti K.M."/>
            <person name="Lapidus A."/>
            <person name="Lindquist E.A."/>
            <person name="Lucas S.M."/>
            <person name="Riley R."/>
            <person name="Salamov A.A."/>
            <person name="Hoffmeister D."/>
            <person name="Schwenk D."/>
            <person name="Hadar Y."/>
            <person name="Yarden O."/>
            <person name="de Vries R.P."/>
            <person name="Wiebenga A."/>
            <person name="Stenlid J."/>
            <person name="Eastwood D."/>
            <person name="Grigoriev I.V."/>
            <person name="Berka R.M."/>
            <person name="Blanchette R.A."/>
            <person name="Kersten P."/>
            <person name="Martinez A.T."/>
            <person name="Vicuna R."/>
            <person name="Cullen D."/>
        </authorList>
    </citation>
    <scope>NUCLEOTIDE SEQUENCE [LARGE SCALE GENOMIC DNA]</scope>
    <source>
        <strain evidence="3 4">B</strain>
    </source>
</reference>
<dbReference type="AlphaFoldDB" id="M2QPN6"/>
<keyword evidence="1" id="KW-0472">Membrane</keyword>
<feature type="transmembrane region" description="Helical" evidence="1">
    <location>
        <begin position="7"/>
        <end position="23"/>
    </location>
</feature>
<dbReference type="Gene3D" id="3.60.15.10">
    <property type="entry name" value="Ribonuclease Z/Hydroxyacylglutathione hydrolase-like"/>
    <property type="match status" value="1"/>
</dbReference>
<gene>
    <name evidence="3" type="ORF">CERSUDRAFT_117629</name>
</gene>
<dbReference type="OrthoDB" id="3341310at2759"/>